<evidence type="ECO:0000313" key="2">
    <source>
        <dbReference type="Proteomes" id="UP001054252"/>
    </source>
</evidence>
<evidence type="ECO:0000313" key="1">
    <source>
        <dbReference type="EMBL" id="GKV51562.1"/>
    </source>
</evidence>
<reference evidence="1 2" key="1">
    <citation type="journal article" date="2021" name="Commun. Biol.">
        <title>The genome of Shorea leprosula (Dipterocarpaceae) highlights the ecological relevance of drought in aseasonal tropical rainforests.</title>
        <authorList>
            <person name="Ng K.K.S."/>
            <person name="Kobayashi M.J."/>
            <person name="Fawcett J.A."/>
            <person name="Hatakeyama M."/>
            <person name="Paape T."/>
            <person name="Ng C.H."/>
            <person name="Ang C.C."/>
            <person name="Tnah L.H."/>
            <person name="Lee C.T."/>
            <person name="Nishiyama T."/>
            <person name="Sese J."/>
            <person name="O'Brien M.J."/>
            <person name="Copetti D."/>
            <person name="Mohd Noor M.I."/>
            <person name="Ong R.C."/>
            <person name="Putra M."/>
            <person name="Sireger I.Z."/>
            <person name="Indrioko S."/>
            <person name="Kosugi Y."/>
            <person name="Izuno A."/>
            <person name="Isagi Y."/>
            <person name="Lee S.L."/>
            <person name="Shimizu K.K."/>
        </authorList>
    </citation>
    <scope>NUCLEOTIDE SEQUENCE [LARGE SCALE GENOMIC DNA]</scope>
    <source>
        <strain evidence="1">214</strain>
    </source>
</reference>
<organism evidence="1 2">
    <name type="scientific">Rubroshorea leprosula</name>
    <dbReference type="NCBI Taxonomy" id="152421"/>
    <lineage>
        <taxon>Eukaryota</taxon>
        <taxon>Viridiplantae</taxon>
        <taxon>Streptophyta</taxon>
        <taxon>Embryophyta</taxon>
        <taxon>Tracheophyta</taxon>
        <taxon>Spermatophyta</taxon>
        <taxon>Magnoliopsida</taxon>
        <taxon>eudicotyledons</taxon>
        <taxon>Gunneridae</taxon>
        <taxon>Pentapetalae</taxon>
        <taxon>rosids</taxon>
        <taxon>malvids</taxon>
        <taxon>Malvales</taxon>
        <taxon>Dipterocarpaceae</taxon>
        <taxon>Rubroshorea</taxon>
    </lineage>
</organism>
<dbReference type="Proteomes" id="UP001054252">
    <property type="component" value="Unassembled WGS sequence"/>
</dbReference>
<keyword evidence="2" id="KW-1185">Reference proteome</keyword>
<dbReference type="EMBL" id="BPVZ01000512">
    <property type="protein sequence ID" value="GKV51562.1"/>
    <property type="molecule type" value="Genomic_DNA"/>
</dbReference>
<name>A0AAV5MSL7_9ROSI</name>
<proteinExistence type="predicted"/>
<comment type="caution">
    <text evidence="1">The sequence shown here is derived from an EMBL/GenBank/DDBJ whole genome shotgun (WGS) entry which is preliminary data.</text>
</comment>
<dbReference type="AlphaFoldDB" id="A0AAV5MSL7"/>
<gene>
    <name evidence="1" type="ORF">SLEP1_g58204</name>
</gene>
<sequence>MQIGKITKLDQEDKNPKPSAALQFFFDSSPPSTSTPVYTAVLLLQFFLRFQTNCKEETRNNDSLSLPSRFGITLLLFFIRSSSCHHRQGRSPSRSVDPHTSFVQHKIFIFSPRSFSLWILFDLKIFLLRFSSDFPLSPEVVLSLDPLRRFDLKYFFSGSLQLQVQNSESL</sequence>
<protein>
    <submittedName>
        <fullName evidence="1">Uncharacterized protein</fullName>
    </submittedName>
</protein>
<accession>A0AAV5MSL7</accession>